<dbReference type="Gene3D" id="1.10.8.50">
    <property type="match status" value="1"/>
</dbReference>
<dbReference type="OrthoDB" id="525520at2759"/>
<dbReference type="GO" id="GO:0003723">
    <property type="term" value="F:RNA binding"/>
    <property type="evidence" value="ECO:0007669"/>
    <property type="project" value="InterPro"/>
</dbReference>
<keyword evidence="3 4" id="KW-0687">Ribonucleoprotein</keyword>
<dbReference type="GO" id="GO:0005739">
    <property type="term" value="C:mitochondrion"/>
    <property type="evidence" value="ECO:0007669"/>
    <property type="project" value="TreeGrafter"/>
</dbReference>
<gene>
    <name evidence="5" type="primary">SWS2</name>
    <name evidence="5" type="ORF">FOA43_004724</name>
</gene>
<dbReference type="KEGG" id="bnn:FOA43_004724"/>
<sequence length="121" mass="13664">MVVHILGKAIRGKYKVVYGLSATFYGLGLHTATKICSKLGFYPEMRMHQLSEQHLMSVTKELSDMTIESKLLSQIRSNIQLKKKTGSYAGLRHAMGLPVRGQKTRTNAKTARKLNKLDRKM</sequence>
<name>A0A875SBD2_EENNA</name>
<comment type="similarity">
    <text evidence="1 4">Belongs to the universal ribosomal protein uS13 family.</text>
</comment>
<dbReference type="InterPro" id="IPR027437">
    <property type="entry name" value="Rbsml_uS13_C"/>
</dbReference>
<keyword evidence="2 4" id="KW-0689">Ribosomal protein</keyword>
<evidence type="ECO:0000256" key="2">
    <source>
        <dbReference type="ARBA" id="ARBA00022980"/>
    </source>
</evidence>
<evidence type="ECO:0000256" key="1">
    <source>
        <dbReference type="ARBA" id="ARBA00008080"/>
    </source>
</evidence>
<dbReference type="Pfam" id="PF00416">
    <property type="entry name" value="Ribosomal_S13"/>
    <property type="match status" value="1"/>
</dbReference>
<dbReference type="InterPro" id="IPR001892">
    <property type="entry name" value="Ribosomal_uS13"/>
</dbReference>
<reference evidence="5" key="1">
    <citation type="submission" date="2020-10" db="EMBL/GenBank/DDBJ databases">
        <authorList>
            <person name="Roach M.J.R."/>
        </authorList>
    </citation>
    <scope>NUCLEOTIDE SEQUENCE</scope>
    <source>
        <strain evidence="5">CBS 1945</strain>
    </source>
</reference>
<dbReference type="PANTHER" id="PTHR10871">
    <property type="entry name" value="30S RIBOSOMAL PROTEIN S13/40S RIBOSOMAL PROTEIN S18"/>
    <property type="match status" value="1"/>
</dbReference>
<dbReference type="GeneID" id="62198124"/>
<dbReference type="RefSeq" id="XP_038780880.1">
    <property type="nucleotide sequence ID" value="XM_038924952.1"/>
</dbReference>
<dbReference type="GO" id="GO:0015935">
    <property type="term" value="C:small ribosomal subunit"/>
    <property type="evidence" value="ECO:0007669"/>
    <property type="project" value="TreeGrafter"/>
</dbReference>
<dbReference type="PIRSF" id="PIRSF002134">
    <property type="entry name" value="Ribosomal_S13"/>
    <property type="match status" value="1"/>
</dbReference>
<evidence type="ECO:0000313" key="6">
    <source>
        <dbReference type="Proteomes" id="UP000662931"/>
    </source>
</evidence>
<dbReference type="GO" id="GO:0006412">
    <property type="term" value="P:translation"/>
    <property type="evidence" value="ECO:0007669"/>
    <property type="project" value="InterPro"/>
</dbReference>
<dbReference type="PROSITE" id="PS00646">
    <property type="entry name" value="RIBOSOMAL_S13_1"/>
    <property type="match status" value="1"/>
</dbReference>
<accession>A0A875SBD2</accession>
<keyword evidence="6" id="KW-1185">Reference proteome</keyword>
<dbReference type="PROSITE" id="PS50159">
    <property type="entry name" value="RIBOSOMAL_S13_2"/>
    <property type="match status" value="1"/>
</dbReference>
<evidence type="ECO:0000256" key="4">
    <source>
        <dbReference type="RuleBase" id="RU003830"/>
    </source>
</evidence>
<dbReference type="EMBL" id="CP064815">
    <property type="protein sequence ID" value="QPG77315.1"/>
    <property type="molecule type" value="Genomic_DNA"/>
</dbReference>
<dbReference type="InterPro" id="IPR018269">
    <property type="entry name" value="Ribosomal_uS13_CS"/>
</dbReference>
<dbReference type="SUPFAM" id="SSF46946">
    <property type="entry name" value="S13-like H2TH domain"/>
    <property type="match status" value="1"/>
</dbReference>
<dbReference type="PANTHER" id="PTHR10871:SF1">
    <property type="entry name" value="SMALL RIBOSOMAL SUBUNIT PROTEIN US13M"/>
    <property type="match status" value="1"/>
</dbReference>
<evidence type="ECO:0000313" key="5">
    <source>
        <dbReference type="EMBL" id="QPG77315.1"/>
    </source>
</evidence>
<dbReference type="Proteomes" id="UP000662931">
    <property type="component" value="Chromosome 4"/>
</dbReference>
<dbReference type="HAMAP" id="MF_01315">
    <property type="entry name" value="Ribosomal_uS13"/>
    <property type="match status" value="1"/>
</dbReference>
<dbReference type="AlphaFoldDB" id="A0A875SBD2"/>
<proteinExistence type="inferred from homology"/>
<dbReference type="Gene3D" id="4.10.910.10">
    <property type="entry name" value="30s ribosomal protein s13, domain 2"/>
    <property type="match status" value="1"/>
</dbReference>
<dbReference type="GO" id="GO:0003735">
    <property type="term" value="F:structural constituent of ribosome"/>
    <property type="evidence" value="ECO:0007669"/>
    <property type="project" value="InterPro"/>
</dbReference>
<organism evidence="5 6">
    <name type="scientific">Eeniella nana</name>
    <name type="common">Yeast</name>
    <name type="synonym">Brettanomyces nanus</name>
    <dbReference type="NCBI Taxonomy" id="13502"/>
    <lineage>
        <taxon>Eukaryota</taxon>
        <taxon>Fungi</taxon>
        <taxon>Dikarya</taxon>
        <taxon>Ascomycota</taxon>
        <taxon>Saccharomycotina</taxon>
        <taxon>Pichiomycetes</taxon>
        <taxon>Pichiales</taxon>
        <taxon>Pichiaceae</taxon>
        <taxon>Brettanomyces</taxon>
    </lineage>
</organism>
<protein>
    <submittedName>
        <fullName evidence="5">37S ribosomal protein subunit sws2, mitochondrial</fullName>
    </submittedName>
</protein>
<evidence type="ECO:0000256" key="3">
    <source>
        <dbReference type="ARBA" id="ARBA00023274"/>
    </source>
</evidence>
<dbReference type="InterPro" id="IPR010979">
    <property type="entry name" value="Ribosomal_uS13-like_H2TH"/>
</dbReference>